<evidence type="ECO:0000256" key="3">
    <source>
        <dbReference type="ARBA" id="ARBA00022801"/>
    </source>
</evidence>
<evidence type="ECO:0000256" key="5">
    <source>
        <dbReference type="SAM" id="MobiDB-lite"/>
    </source>
</evidence>
<dbReference type="InterPro" id="IPR038765">
    <property type="entry name" value="Papain-like_cys_pep_sf"/>
</dbReference>
<dbReference type="Proteomes" id="UP000605970">
    <property type="component" value="Unassembled WGS sequence"/>
</dbReference>
<organism evidence="8 9">
    <name type="scientific">Meloidogyne graminicola</name>
    <dbReference type="NCBI Taxonomy" id="189291"/>
    <lineage>
        <taxon>Eukaryota</taxon>
        <taxon>Metazoa</taxon>
        <taxon>Ecdysozoa</taxon>
        <taxon>Nematoda</taxon>
        <taxon>Chromadorea</taxon>
        <taxon>Rhabditida</taxon>
        <taxon>Tylenchina</taxon>
        <taxon>Tylenchomorpha</taxon>
        <taxon>Tylenchoidea</taxon>
        <taxon>Meloidogynidae</taxon>
        <taxon>Meloidogyninae</taxon>
        <taxon>Meloidogyne</taxon>
    </lineage>
</organism>
<dbReference type="GO" id="GO:0008234">
    <property type="term" value="F:cysteine-type peptidase activity"/>
    <property type="evidence" value="ECO:0007669"/>
    <property type="project" value="UniProtKB-KW"/>
</dbReference>
<evidence type="ECO:0000256" key="6">
    <source>
        <dbReference type="SAM" id="SignalP"/>
    </source>
</evidence>
<dbReference type="PROSITE" id="PS00639">
    <property type="entry name" value="THIOL_PROTEASE_HIS"/>
    <property type="match status" value="1"/>
</dbReference>
<dbReference type="AlphaFoldDB" id="A0A8S9ZWS1"/>
<proteinExistence type="inferred from homology"/>
<evidence type="ECO:0000313" key="9">
    <source>
        <dbReference type="Proteomes" id="UP000605970"/>
    </source>
</evidence>
<dbReference type="PRINTS" id="PR00705">
    <property type="entry name" value="PAPAIN"/>
</dbReference>
<dbReference type="PROSITE" id="PS00139">
    <property type="entry name" value="THIOL_PROTEASE_CYS"/>
    <property type="match status" value="1"/>
</dbReference>
<sequence length="338" mass="37233">MFFKISFILLILIKIIYSSTLTDIEKLANAKKLIEKINLEAKGWKAKLHERFAKMDDKHLKLLGENLTKRNTNEENNNNNNNNRRKRQATCTDNVAFDARTAFPSCADIIGSIQDQSSCGDCWAVSVASAFTDRYCIENEKVGNPPASDDPTARFSAIDLASCTPNTSGCGGGDPYRAWLWTKQTGVVTGTDNTWATGCEPYPFPPHADANYTVPSCSSSCTTNWNTNFSTDKRFSVWTGFLQGPGNNAAMQNEIRANGSVVAAFDRTPSAIYKGGHAVRVIGWGTQTCSDGTSTDYWLAANQWNTDWGLQGYFKIVRGTDECGFETKEISFGTPNIN</sequence>
<comment type="caution">
    <text evidence="8">The sequence shown here is derived from an EMBL/GenBank/DDBJ whole genome shotgun (WGS) entry which is preliminary data.</text>
</comment>
<keyword evidence="4" id="KW-0788">Thiol protease</keyword>
<dbReference type="Gene3D" id="3.90.70.10">
    <property type="entry name" value="Cysteine proteinases"/>
    <property type="match status" value="1"/>
</dbReference>
<evidence type="ECO:0000256" key="2">
    <source>
        <dbReference type="ARBA" id="ARBA00022670"/>
    </source>
</evidence>
<dbReference type="InterPro" id="IPR013128">
    <property type="entry name" value="Peptidase_C1A"/>
</dbReference>
<keyword evidence="2" id="KW-0645">Protease</keyword>
<dbReference type="InterPro" id="IPR025660">
    <property type="entry name" value="Pept_his_AS"/>
</dbReference>
<keyword evidence="9" id="KW-1185">Reference proteome</keyword>
<dbReference type="EMBL" id="JABEBT010000018">
    <property type="protein sequence ID" value="KAF7637594.1"/>
    <property type="molecule type" value="Genomic_DNA"/>
</dbReference>
<evidence type="ECO:0000256" key="4">
    <source>
        <dbReference type="ARBA" id="ARBA00022807"/>
    </source>
</evidence>
<feature type="signal peptide" evidence="6">
    <location>
        <begin position="1"/>
        <end position="18"/>
    </location>
</feature>
<evidence type="ECO:0000313" key="8">
    <source>
        <dbReference type="EMBL" id="KAF7637594.1"/>
    </source>
</evidence>
<keyword evidence="6" id="KW-0732">Signal</keyword>
<dbReference type="OrthoDB" id="10058785at2759"/>
<name>A0A8S9ZWS1_9BILA</name>
<gene>
    <name evidence="8" type="ORF">Mgra_00002853</name>
</gene>
<dbReference type="InterPro" id="IPR000668">
    <property type="entry name" value="Peptidase_C1A_C"/>
</dbReference>
<reference evidence="8" key="1">
    <citation type="journal article" date="2020" name="Ecol. Evol.">
        <title>Genome structure and content of the rice root-knot nematode (Meloidogyne graminicola).</title>
        <authorList>
            <person name="Phan N.T."/>
            <person name="Danchin E.G.J."/>
            <person name="Klopp C."/>
            <person name="Perfus-Barbeoch L."/>
            <person name="Kozlowski D.K."/>
            <person name="Koutsovoulos G.D."/>
            <person name="Lopez-Roques C."/>
            <person name="Bouchez O."/>
            <person name="Zahm M."/>
            <person name="Besnard G."/>
            <person name="Bellafiore S."/>
        </authorList>
    </citation>
    <scope>NUCLEOTIDE SEQUENCE</scope>
    <source>
        <strain evidence="8">VN-18</strain>
    </source>
</reference>
<comment type="similarity">
    <text evidence="1">Belongs to the peptidase C1 family.</text>
</comment>
<dbReference type="PANTHER" id="PTHR12411">
    <property type="entry name" value="CYSTEINE PROTEASE FAMILY C1-RELATED"/>
    <property type="match status" value="1"/>
</dbReference>
<evidence type="ECO:0000256" key="1">
    <source>
        <dbReference type="ARBA" id="ARBA00008455"/>
    </source>
</evidence>
<evidence type="ECO:0000259" key="7">
    <source>
        <dbReference type="SMART" id="SM00645"/>
    </source>
</evidence>
<feature type="domain" description="Peptidase C1A papain C-terminal" evidence="7">
    <location>
        <begin position="93"/>
        <end position="334"/>
    </location>
</feature>
<protein>
    <submittedName>
        <fullName evidence="8">Pept_C1 domain-containing protein</fullName>
    </submittedName>
</protein>
<dbReference type="InterPro" id="IPR000169">
    <property type="entry name" value="Pept_cys_AS"/>
</dbReference>
<accession>A0A8S9ZWS1</accession>
<feature type="chain" id="PRO_5035773172" evidence="6">
    <location>
        <begin position="19"/>
        <end position="338"/>
    </location>
</feature>
<dbReference type="Pfam" id="PF00112">
    <property type="entry name" value="Peptidase_C1"/>
    <property type="match status" value="1"/>
</dbReference>
<dbReference type="SMART" id="SM00645">
    <property type="entry name" value="Pept_C1"/>
    <property type="match status" value="1"/>
</dbReference>
<feature type="region of interest" description="Disordered" evidence="5">
    <location>
        <begin position="66"/>
        <end position="87"/>
    </location>
</feature>
<dbReference type="GO" id="GO:0006508">
    <property type="term" value="P:proteolysis"/>
    <property type="evidence" value="ECO:0007669"/>
    <property type="project" value="UniProtKB-KW"/>
</dbReference>
<keyword evidence="3" id="KW-0378">Hydrolase</keyword>
<dbReference type="SUPFAM" id="SSF54001">
    <property type="entry name" value="Cysteine proteinases"/>
    <property type="match status" value="1"/>
</dbReference>